<dbReference type="SUPFAM" id="SSF52540">
    <property type="entry name" value="P-loop containing nucleoside triphosphate hydrolases"/>
    <property type="match status" value="1"/>
</dbReference>
<dbReference type="SUPFAM" id="SSF88659">
    <property type="entry name" value="Sigma3 and sigma4 domains of RNA polymerase sigma factors"/>
    <property type="match status" value="1"/>
</dbReference>
<comment type="caution">
    <text evidence="2">The sequence shown here is derived from an EMBL/GenBank/DDBJ whole genome shotgun (WGS) entry which is preliminary data.</text>
</comment>
<dbReference type="Gene3D" id="1.10.10.10">
    <property type="entry name" value="Winged helix-like DNA-binding domain superfamily/Winged helix DNA-binding domain"/>
    <property type="match status" value="1"/>
</dbReference>
<dbReference type="PANTHER" id="PTHR10513:SF35">
    <property type="entry name" value="DEOXYADENOSINE KINASE"/>
    <property type="match status" value="1"/>
</dbReference>
<dbReference type="InterPro" id="IPR027417">
    <property type="entry name" value="P-loop_NTPase"/>
</dbReference>
<sequence length="338" mass="39874">MTFFKKRNNKTIQDTNINTLKPDLKKIKVSNSIVVGGMIAFGKSTLAKKINEAIKDSQIVFELNDEDQLMNLLLQKMYERENNLLFGSLFQLYFVLNRFQNYKNNCNNKNITIFDRSIFEDWLFAHENIVRPSVFSYYDSLWKDVAYELIYEYGVPKLYVILTGDWKLFKERLFERNRKIEIDNYKKNETYFRKLLEIYEEYMVNVCKDFGIDYILVDANKPLEEKVDIVLNKIKSITAWHKKINGTDSYKIENFINHYNFFSAKDLNSSKANEFISEINKVLDKQEITVITMLNGLEPYASKKTYDEIGNELNLSIAKIKSIEKTAVDKINQIKIKT</sequence>
<evidence type="ECO:0000313" key="2">
    <source>
        <dbReference type="EMBL" id="KFB07248.1"/>
    </source>
</evidence>
<dbReference type="Pfam" id="PF01712">
    <property type="entry name" value="dNK"/>
    <property type="match status" value="1"/>
</dbReference>
<dbReference type="InterPro" id="IPR031314">
    <property type="entry name" value="DNK_dom"/>
</dbReference>
<protein>
    <submittedName>
        <fullName evidence="2">Deoxyribonucleoside kinase</fullName>
    </submittedName>
</protein>
<dbReference type="InterPro" id="IPR013324">
    <property type="entry name" value="RNA_pol_sigma_r3/r4-like"/>
</dbReference>
<keyword evidence="2" id="KW-0808">Transferase</keyword>
<dbReference type="GO" id="GO:0019136">
    <property type="term" value="F:deoxynucleoside kinase activity"/>
    <property type="evidence" value="ECO:0007669"/>
    <property type="project" value="TreeGrafter"/>
</dbReference>
<dbReference type="InterPro" id="IPR050566">
    <property type="entry name" value="Deoxyribonucleoside_kinase"/>
</dbReference>
<organism evidence="2 3">
    <name type="scientific">Malacoplasma iowae DK-CPA</name>
    <dbReference type="NCBI Taxonomy" id="1394179"/>
    <lineage>
        <taxon>Bacteria</taxon>
        <taxon>Bacillati</taxon>
        <taxon>Mycoplasmatota</taxon>
        <taxon>Mycoplasmoidales</taxon>
        <taxon>Mycoplasmoidaceae</taxon>
        <taxon>Malacoplasma</taxon>
    </lineage>
</organism>
<proteinExistence type="predicted"/>
<name>A0A084U2R2_MALIO</name>
<reference evidence="2 3" key="1">
    <citation type="journal article" date="2014" name="PLoS ONE">
        <title>Reduction of Hydrogen Peroxide Accumulation and Toxicity by a Catalase from Mycoplasma iowae.</title>
        <authorList>
            <person name="Pritchard R.E."/>
            <person name="Prassinos A.J."/>
            <person name="Osborne J.D."/>
            <person name="Raviv Z."/>
            <person name="Balish M.F."/>
        </authorList>
    </citation>
    <scope>NUCLEOTIDE SEQUENCE [LARGE SCALE GENOMIC DNA]</scope>
    <source>
        <strain evidence="2 3">DK-CPA</strain>
    </source>
</reference>
<keyword evidence="3" id="KW-1185">Reference proteome</keyword>
<dbReference type="Proteomes" id="UP000028523">
    <property type="component" value="Unassembled WGS sequence"/>
</dbReference>
<evidence type="ECO:0000313" key="3">
    <source>
        <dbReference type="Proteomes" id="UP000028523"/>
    </source>
</evidence>
<accession>A0A084U2R2</accession>
<dbReference type="GO" id="GO:0005737">
    <property type="term" value="C:cytoplasm"/>
    <property type="evidence" value="ECO:0007669"/>
    <property type="project" value="TreeGrafter"/>
</dbReference>
<keyword evidence="2" id="KW-0418">Kinase</keyword>
<dbReference type="AlphaFoldDB" id="A0A084U2R2"/>
<dbReference type="InterPro" id="IPR036388">
    <property type="entry name" value="WH-like_DNA-bd_sf"/>
</dbReference>
<feature type="domain" description="Deoxynucleoside kinase" evidence="1">
    <location>
        <begin position="33"/>
        <end position="234"/>
    </location>
</feature>
<dbReference type="PANTHER" id="PTHR10513">
    <property type="entry name" value="DEOXYNUCLEOSIDE KINASE"/>
    <property type="match status" value="1"/>
</dbReference>
<evidence type="ECO:0000259" key="1">
    <source>
        <dbReference type="Pfam" id="PF01712"/>
    </source>
</evidence>
<dbReference type="EMBL" id="AWQU01000088">
    <property type="protein sequence ID" value="KFB07248.1"/>
    <property type="molecule type" value="Genomic_DNA"/>
</dbReference>
<gene>
    <name evidence="2" type="ORF">P271_74</name>
</gene>
<dbReference type="Gene3D" id="3.40.50.300">
    <property type="entry name" value="P-loop containing nucleotide triphosphate hydrolases"/>
    <property type="match status" value="1"/>
</dbReference>